<name>A0A7I7SMZ3_9MYCO</name>
<feature type="domain" description="Aromatic amino acid beta-eliminating lyase/threonine aldolase" evidence="4">
    <location>
        <begin position="11"/>
        <end position="297"/>
    </location>
</feature>
<protein>
    <submittedName>
        <fullName evidence="5">Threonine aldolase</fullName>
    </submittedName>
</protein>
<dbReference type="InterPro" id="IPR015422">
    <property type="entry name" value="PyrdxlP-dep_Trfase_small"/>
</dbReference>
<dbReference type="InterPro" id="IPR015421">
    <property type="entry name" value="PyrdxlP-dep_Trfase_major"/>
</dbReference>
<dbReference type="EMBL" id="AP022595">
    <property type="protein sequence ID" value="BBY58322.1"/>
    <property type="molecule type" value="Genomic_DNA"/>
</dbReference>
<evidence type="ECO:0000313" key="6">
    <source>
        <dbReference type="Proteomes" id="UP000466445"/>
    </source>
</evidence>
<dbReference type="GO" id="GO:0006520">
    <property type="term" value="P:amino acid metabolic process"/>
    <property type="evidence" value="ECO:0007669"/>
    <property type="project" value="InterPro"/>
</dbReference>
<dbReference type="GO" id="GO:0016829">
    <property type="term" value="F:lyase activity"/>
    <property type="evidence" value="ECO:0007669"/>
    <property type="project" value="InterPro"/>
</dbReference>
<dbReference type="Gene3D" id="3.90.1150.10">
    <property type="entry name" value="Aspartate Aminotransferase, domain 1"/>
    <property type="match status" value="1"/>
</dbReference>
<organism evidence="5 6">
    <name type="scientific">Mycolicibacterium sarraceniae</name>
    <dbReference type="NCBI Taxonomy" id="1534348"/>
    <lineage>
        <taxon>Bacteria</taxon>
        <taxon>Bacillati</taxon>
        <taxon>Actinomycetota</taxon>
        <taxon>Actinomycetes</taxon>
        <taxon>Mycobacteriales</taxon>
        <taxon>Mycobacteriaceae</taxon>
        <taxon>Mycolicibacterium</taxon>
    </lineage>
</organism>
<dbReference type="PANTHER" id="PTHR48097:SF5">
    <property type="entry name" value="LOW SPECIFICITY L-THREONINE ALDOLASE"/>
    <property type="match status" value="1"/>
</dbReference>
<keyword evidence="3" id="KW-0663">Pyridoxal phosphate</keyword>
<evidence type="ECO:0000256" key="1">
    <source>
        <dbReference type="ARBA" id="ARBA00001933"/>
    </source>
</evidence>
<sequence length="347" mass="36333">MTVNPVPSAAFASDNAAPAHPAALDALVAANSGNVAPYGEDLLTEQTADAVRNAFESPGAEVLFALTGTAANIIALTGAVRPWELIICSDTAHIIVDEAGGVGRVSGATLATLPSRDGLLDPGQLDALIGGRGDVHRSQPRIVSITQCTERGRVWAPDAIAQFVDHAHRLGLLVHVDGARIGNAAAALNVSPLAAVGDADIVTVGGTKNGMLFGDAILVRRPEHFSGVKFVQKQIGHLPSKHRYVSAQFDALLRDDLWLRLAAHANDMATRLSAGLVALGHRLSCPTDANEVFVDLSDDVHAQLSRRYLLERPVTSAPTVRFVCAWSTTVGEVDAALATLAALPSEQ</sequence>
<comment type="cofactor">
    <cofactor evidence="1">
        <name>pyridoxal 5'-phosphate</name>
        <dbReference type="ChEBI" id="CHEBI:597326"/>
    </cofactor>
</comment>
<dbReference type="AlphaFoldDB" id="A0A7I7SMZ3"/>
<proteinExistence type="inferred from homology"/>
<keyword evidence="6" id="KW-1185">Reference proteome</keyword>
<dbReference type="Pfam" id="PF01212">
    <property type="entry name" value="Beta_elim_lyase"/>
    <property type="match status" value="1"/>
</dbReference>
<gene>
    <name evidence="5" type="primary">ltaE</name>
    <name evidence="5" type="ORF">MSAR_14580</name>
</gene>
<evidence type="ECO:0000256" key="3">
    <source>
        <dbReference type="ARBA" id="ARBA00022898"/>
    </source>
</evidence>
<dbReference type="InterPro" id="IPR015424">
    <property type="entry name" value="PyrdxlP-dep_Trfase"/>
</dbReference>
<reference evidence="5 6" key="1">
    <citation type="journal article" date="2019" name="Emerg. Microbes Infect.">
        <title>Comprehensive subspecies identification of 175 nontuberculous mycobacteria species based on 7547 genomic profiles.</title>
        <authorList>
            <person name="Matsumoto Y."/>
            <person name="Kinjo T."/>
            <person name="Motooka D."/>
            <person name="Nabeya D."/>
            <person name="Jung N."/>
            <person name="Uechi K."/>
            <person name="Horii T."/>
            <person name="Iida T."/>
            <person name="Fujita J."/>
            <person name="Nakamura S."/>
        </authorList>
    </citation>
    <scope>NUCLEOTIDE SEQUENCE [LARGE SCALE GENOMIC DNA]</scope>
    <source>
        <strain evidence="5 6">JCM 30395</strain>
    </source>
</reference>
<dbReference type="RefSeq" id="WP_179965096.1">
    <property type="nucleotide sequence ID" value="NZ_AP022595.1"/>
</dbReference>
<evidence type="ECO:0000313" key="5">
    <source>
        <dbReference type="EMBL" id="BBY58322.1"/>
    </source>
</evidence>
<dbReference type="Proteomes" id="UP000466445">
    <property type="component" value="Chromosome"/>
</dbReference>
<evidence type="ECO:0000259" key="4">
    <source>
        <dbReference type="Pfam" id="PF01212"/>
    </source>
</evidence>
<accession>A0A7I7SMZ3</accession>
<comment type="similarity">
    <text evidence="2">Belongs to the threonine aldolase family.</text>
</comment>
<dbReference type="InterPro" id="IPR001597">
    <property type="entry name" value="ArAA_b-elim_lyase/Thr_aldolase"/>
</dbReference>
<dbReference type="Gene3D" id="3.40.640.10">
    <property type="entry name" value="Type I PLP-dependent aspartate aminotransferase-like (Major domain)"/>
    <property type="match status" value="1"/>
</dbReference>
<dbReference type="SUPFAM" id="SSF53383">
    <property type="entry name" value="PLP-dependent transferases"/>
    <property type="match status" value="1"/>
</dbReference>
<dbReference type="KEGG" id="msar:MSAR_14580"/>
<dbReference type="PANTHER" id="PTHR48097">
    <property type="entry name" value="L-THREONINE ALDOLASE-RELATED"/>
    <property type="match status" value="1"/>
</dbReference>
<evidence type="ECO:0000256" key="2">
    <source>
        <dbReference type="ARBA" id="ARBA00006966"/>
    </source>
</evidence>